<sequence>MTGNVPAEYADQSSFFEGEAPLSLGVGYAIVLGFGAFFSVVTSAMVWLDQKFNGTQITSEQFNTAGRSVKTGLTAAVIVSQWTWAATLLQSSNVAFSYGVSGPFWYASGASIQVLLFGVLAIEVKRKAPTAHTFLEIIRARWGGAAHKVFLFFAFLTNIIVTAMLLLGGSATVNALTGMNIDLASFLIPFGVIAYTMAGGLKATFLASYIHTAIIFIALCIFIFLVYTNPDSGIGSADKMYDLLSTVAGYSSTDCDDIGNLDACGGVDGNKDGSYLTMMSREGLIFGIINIVGNFGTVFVDQSYWQSAIAAKPSSSHKGYLMGGLVWFTIPFALATSLGLATVALQLPVTAAEAGAGLVPPAAATYMLGQGGAVLIACMLFMAVTSTGSAELIAVSSLVTYDIYRTYINPNAEGKDILRISRIVIVGFGVFMGVLAVVLNQIGLSLGYVYLMMGVIIGSAVMPVAFCILWKKTPAKAAITGAVVGQVLAIITWLVTAAGIDGEVTLASTGGNYPMLAGNLVAILSSGFICIVWSLVAPDNYDFESTRQIAQVEDDKQGLSEEDLDEAELAKSQKWIMKWGLLFTIVIVVLWPVFSLPAGVFSKGYFSFWVAVSVIWGLVATIAIVGLPLLESVDAIKMIVYGLLGWTLPPSGEDMKNLEDRLAALEKMNGLAPKDITVDEESKAVKEV</sequence>
<dbReference type="NCBIfam" id="TIGR00813">
    <property type="entry name" value="sss"/>
    <property type="match status" value="1"/>
</dbReference>
<dbReference type="PANTHER" id="PTHR46154:SF4">
    <property type="entry name" value="UREA ACTIVE TRANSPORTER"/>
    <property type="match status" value="1"/>
</dbReference>
<feature type="transmembrane region" description="Helical" evidence="8">
    <location>
        <begin position="283"/>
        <end position="300"/>
    </location>
</feature>
<evidence type="ECO:0000256" key="5">
    <source>
        <dbReference type="ARBA" id="ARBA00022989"/>
    </source>
</evidence>
<feature type="transmembrane region" description="Helical" evidence="8">
    <location>
        <begin position="69"/>
        <end position="89"/>
    </location>
</feature>
<accession>A0A7S3Y3D9</accession>
<dbReference type="InterPro" id="IPR038377">
    <property type="entry name" value="Na/Glc_symporter_sf"/>
</dbReference>
<dbReference type="FunFam" id="1.20.1730.10:FF:000006">
    <property type="entry name" value="Urea active transporter"/>
    <property type="match status" value="1"/>
</dbReference>
<feature type="transmembrane region" description="Helical" evidence="8">
    <location>
        <begin position="423"/>
        <end position="442"/>
    </location>
</feature>
<feature type="transmembrane region" description="Helical" evidence="8">
    <location>
        <begin position="179"/>
        <end position="198"/>
    </location>
</feature>
<evidence type="ECO:0000256" key="4">
    <source>
        <dbReference type="ARBA" id="ARBA00022692"/>
    </source>
</evidence>
<gene>
    <name evidence="9" type="ORF">HAKA00212_LOCUS18792</name>
</gene>
<evidence type="ECO:0000256" key="8">
    <source>
        <dbReference type="SAM" id="Phobius"/>
    </source>
</evidence>
<dbReference type="Gene3D" id="1.20.1730.10">
    <property type="entry name" value="Sodium/glucose cotransporter"/>
    <property type="match status" value="1"/>
</dbReference>
<dbReference type="AlphaFoldDB" id="A0A7S3Y3D9"/>
<organism evidence="9">
    <name type="scientific">Heterosigma akashiwo</name>
    <name type="common">Chromophytic alga</name>
    <name type="synonym">Heterosigma carterae</name>
    <dbReference type="NCBI Taxonomy" id="2829"/>
    <lineage>
        <taxon>Eukaryota</taxon>
        <taxon>Sar</taxon>
        <taxon>Stramenopiles</taxon>
        <taxon>Ochrophyta</taxon>
        <taxon>Raphidophyceae</taxon>
        <taxon>Chattonellales</taxon>
        <taxon>Chattonellaceae</taxon>
        <taxon>Heterosigma</taxon>
    </lineage>
</organism>
<protein>
    <recommendedName>
        <fullName evidence="10">Urea transporter</fullName>
    </recommendedName>
</protein>
<keyword evidence="6 8" id="KW-0472">Membrane</keyword>
<dbReference type="InterPro" id="IPR031155">
    <property type="entry name" value="DUR"/>
</dbReference>
<dbReference type="PROSITE" id="PS50283">
    <property type="entry name" value="NA_SOLUT_SYMP_3"/>
    <property type="match status" value="1"/>
</dbReference>
<feature type="transmembrane region" description="Helical" evidence="8">
    <location>
        <begin position="205"/>
        <end position="227"/>
    </location>
</feature>
<evidence type="ECO:0000256" key="6">
    <source>
        <dbReference type="ARBA" id="ARBA00023136"/>
    </source>
</evidence>
<feature type="transmembrane region" description="Helical" evidence="8">
    <location>
        <begin position="516"/>
        <end position="537"/>
    </location>
</feature>
<dbReference type="InterPro" id="IPR001734">
    <property type="entry name" value="Na/solute_symporter"/>
</dbReference>
<name>A0A7S3Y3D9_HETAK</name>
<evidence type="ECO:0000256" key="2">
    <source>
        <dbReference type="ARBA" id="ARBA00006434"/>
    </source>
</evidence>
<feature type="transmembrane region" description="Helical" evidence="8">
    <location>
        <begin position="145"/>
        <end position="167"/>
    </location>
</feature>
<comment type="subcellular location">
    <subcellularLocation>
        <location evidence="1">Membrane</location>
        <topology evidence="1">Multi-pass membrane protein</topology>
    </subcellularLocation>
</comment>
<evidence type="ECO:0000256" key="1">
    <source>
        <dbReference type="ARBA" id="ARBA00004141"/>
    </source>
</evidence>
<dbReference type="CDD" id="cd11476">
    <property type="entry name" value="SLC5sbd_DUR3"/>
    <property type="match status" value="1"/>
</dbReference>
<dbReference type="Pfam" id="PF00474">
    <property type="entry name" value="SSF"/>
    <property type="match status" value="1"/>
</dbReference>
<keyword evidence="3" id="KW-0813">Transport</keyword>
<dbReference type="EMBL" id="HBIU01041351">
    <property type="protein sequence ID" value="CAE0639975.1"/>
    <property type="molecule type" value="Transcribed_RNA"/>
</dbReference>
<keyword evidence="5 8" id="KW-1133">Transmembrane helix</keyword>
<evidence type="ECO:0000256" key="7">
    <source>
        <dbReference type="RuleBase" id="RU362091"/>
    </source>
</evidence>
<keyword evidence="4 8" id="KW-0812">Transmembrane</keyword>
<feature type="transmembrane region" description="Helical" evidence="8">
    <location>
        <begin position="606"/>
        <end position="630"/>
    </location>
</feature>
<evidence type="ECO:0000313" key="9">
    <source>
        <dbReference type="EMBL" id="CAE0639975.1"/>
    </source>
</evidence>
<evidence type="ECO:0008006" key="10">
    <source>
        <dbReference type="Google" id="ProtNLM"/>
    </source>
</evidence>
<dbReference type="PANTHER" id="PTHR46154">
    <property type="match status" value="1"/>
</dbReference>
<reference evidence="9" key="1">
    <citation type="submission" date="2021-01" db="EMBL/GenBank/DDBJ databases">
        <authorList>
            <person name="Corre E."/>
            <person name="Pelletier E."/>
            <person name="Niang G."/>
            <person name="Scheremetjew M."/>
            <person name="Finn R."/>
            <person name="Kale V."/>
            <person name="Holt S."/>
            <person name="Cochrane G."/>
            <person name="Meng A."/>
            <person name="Brown T."/>
            <person name="Cohen L."/>
        </authorList>
    </citation>
    <scope>NUCLEOTIDE SEQUENCE</scope>
    <source>
        <strain evidence="9">CCMP3107</strain>
    </source>
</reference>
<feature type="transmembrane region" description="Helical" evidence="8">
    <location>
        <begin position="363"/>
        <end position="384"/>
    </location>
</feature>
<comment type="similarity">
    <text evidence="2 7">Belongs to the sodium:solute symporter (SSF) (TC 2.A.21) family.</text>
</comment>
<proteinExistence type="inferred from homology"/>
<dbReference type="GO" id="GO:0015204">
    <property type="term" value="F:urea transmembrane transporter activity"/>
    <property type="evidence" value="ECO:0007669"/>
    <property type="project" value="InterPro"/>
</dbReference>
<feature type="transmembrane region" description="Helical" evidence="8">
    <location>
        <begin position="477"/>
        <end position="496"/>
    </location>
</feature>
<feature type="transmembrane region" description="Helical" evidence="8">
    <location>
        <begin position="579"/>
        <end position="600"/>
    </location>
</feature>
<feature type="transmembrane region" description="Helical" evidence="8">
    <location>
        <begin position="26"/>
        <end position="48"/>
    </location>
</feature>
<feature type="transmembrane region" description="Helical" evidence="8">
    <location>
        <begin position="320"/>
        <end position="343"/>
    </location>
</feature>
<dbReference type="GO" id="GO:0005886">
    <property type="term" value="C:plasma membrane"/>
    <property type="evidence" value="ECO:0007669"/>
    <property type="project" value="TreeGrafter"/>
</dbReference>
<evidence type="ECO:0000256" key="3">
    <source>
        <dbReference type="ARBA" id="ARBA00022448"/>
    </source>
</evidence>
<feature type="transmembrane region" description="Helical" evidence="8">
    <location>
        <begin position="448"/>
        <end position="470"/>
    </location>
</feature>
<feature type="transmembrane region" description="Helical" evidence="8">
    <location>
        <begin position="104"/>
        <end position="124"/>
    </location>
</feature>